<protein>
    <submittedName>
        <fullName evidence="2">Uncharacterized protein</fullName>
    </submittedName>
</protein>
<name>A0A3S0X7K5_9BURK</name>
<sequence length="563" mass="61746">MPKPAPHANQVSIELTSPQSVNGRRAAFQSLWLLVRMQHAHEVGADVVRLADLRGEVSDASTLRMVVSRAFRDFKAWGIDAGWGEDTQREPRFLNAERRSQGPFWLPAAEAKRVRVLVEGRAATAAEVASFLGLRSRASRQAAGSPPPDAVHLQDAAFWKQLVASQQAARQGRLMAPVAGEKAGENAGGNALESIRLAGTLAATDFQRALVTLNEAMLWRRLGDNEQARRRLQALKKQRLAHHVAGNDYLGAMECIVSAWCAYTARDLPLAQSLLSGMAEDAVRALVLRHHPDVRFEWCNLWALACRSRALALAADDKPAAAALAEESLQRFGEALAAAFESHSFDAAQHVAANMGMAAWLFDRVGLADLPALAHDGNADTTRRAVQWIAFSEWLCGHTDGQGRSAWNAIYLMRIARGHCRPERQPTLAQFRAQKPLDPAAISKLAGPLADAFDAANWPAHWVQVAQARLADHQAGRRRYPGLQHCSLLFEHAWYAAHAGELKAAEQSLALLREALPQLVPSDRAYFTESWNDQLPAELVLEAKPPRRPAARRKPTSRAGVAR</sequence>
<dbReference type="OrthoDB" id="8827675at2"/>
<dbReference type="AlphaFoldDB" id="A0A3S0X7K5"/>
<accession>A0A3S0X7K5</accession>
<dbReference type="Proteomes" id="UP000281118">
    <property type="component" value="Unassembled WGS sequence"/>
</dbReference>
<dbReference type="RefSeq" id="WP_126020527.1">
    <property type="nucleotide sequence ID" value="NZ_RXFT01000002.1"/>
</dbReference>
<dbReference type="EMBL" id="RXFT01000002">
    <property type="protein sequence ID" value="RUR66572.1"/>
    <property type="molecule type" value="Genomic_DNA"/>
</dbReference>
<reference evidence="2 3" key="1">
    <citation type="submission" date="2018-12" db="EMBL/GenBank/DDBJ databases">
        <title>The genome sequences of Variovorax guangxiensis DSM 27352.</title>
        <authorList>
            <person name="Gao J."/>
            <person name="Sun J."/>
        </authorList>
    </citation>
    <scope>NUCLEOTIDE SEQUENCE [LARGE SCALE GENOMIC DNA]</scope>
    <source>
        <strain evidence="2 3">DSM 27352</strain>
    </source>
</reference>
<evidence type="ECO:0000256" key="1">
    <source>
        <dbReference type="SAM" id="MobiDB-lite"/>
    </source>
</evidence>
<gene>
    <name evidence="2" type="ORF">EJP67_05785</name>
</gene>
<feature type="region of interest" description="Disordered" evidence="1">
    <location>
        <begin position="542"/>
        <end position="563"/>
    </location>
</feature>
<feature type="compositionally biased region" description="Basic residues" evidence="1">
    <location>
        <begin position="546"/>
        <end position="556"/>
    </location>
</feature>
<evidence type="ECO:0000313" key="3">
    <source>
        <dbReference type="Proteomes" id="UP000281118"/>
    </source>
</evidence>
<evidence type="ECO:0000313" key="2">
    <source>
        <dbReference type="EMBL" id="RUR66572.1"/>
    </source>
</evidence>
<organism evidence="2 3">
    <name type="scientific">Variovorax guangxiensis</name>
    <dbReference type="NCBI Taxonomy" id="1775474"/>
    <lineage>
        <taxon>Bacteria</taxon>
        <taxon>Pseudomonadati</taxon>
        <taxon>Pseudomonadota</taxon>
        <taxon>Betaproteobacteria</taxon>
        <taxon>Burkholderiales</taxon>
        <taxon>Comamonadaceae</taxon>
        <taxon>Variovorax</taxon>
    </lineage>
</organism>
<comment type="caution">
    <text evidence="2">The sequence shown here is derived from an EMBL/GenBank/DDBJ whole genome shotgun (WGS) entry which is preliminary data.</text>
</comment>
<proteinExistence type="predicted"/>